<sequence length="140" mass="14494">MSSAPPTPPTIPPIMAPLGLLLLLPVPPFAGGFEVCPPCATLVEGGVLLLPGELAKVDCAPPAELVKAVELTELRGVVGVVVTTTDELKDFAVVAVVKLERTLWIADESVLVAAGALLEGTAAAPVLTLEHKELNKLWTC</sequence>
<reference evidence="2" key="1">
    <citation type="journal article" date="2021" name="Nat. Commun.">
        <title>Genetic determinants of endophytism in the Arabidopsis root mycobiome.</title>
        <authorList>
            <person name="Mesny F."/>
            <person name="Miyauchi S."/>
            <person name="Thiergart T."/>
            <person name="Pickel B."/>
            <person name="Atanasova L."/>
            <person name="Karlsson M."/>
            <person name="Huettel B."/>
            <person name="Barry K.W."/>
            <person name="Haridas S."/>
            <person name="Chen C."/>
            <person name="Bauer D."/>
            <person name="Andreopoulos W."/>
            <person name="Pangilinan J."/>
            <person name="LaButti K."/>
            <person name="Riley R."/>
            <person name="Lipzen A."/>
            <person name="Clum A."/>
            <person name="Drula E."/>
            <person name="Henrissat B."/>
            <person name="Kohler A."/>
            <person name="Grigoriev I.V."/>
            <person name="Martin F.M."/>
            <person name="Hacquard S."/>
        </authorList>
    </citation>
    <scope>NUCLEOTIDE SEQUENCE</scope>
    <source>
        <strain evidence="2">MPI-CAGE-CH-0230</strain>
    </source>
</reference>
<name>A0A9P8XX42_9PEZI</name>
<keyword evidence="1" id="KW-0732">Signal</keyword>
<proteinExistence type="predicted"/>
<comment type="caution">
    <text evidence="2">The sequence shown here is derived from an EMBL/GenBank/DDBJ whole genome shotgun (WGS) entry which is preliminary data.</text>
</comment>
<evidence type="ECO:0000256" key="1">
    <source>
        <dbReference type="SAM" id="SignalP"/>
    </source>
</evidence>
<evidence type="ECO:0000313" key="3">
    <source>
        <dbReference type="Proteomes" id="UP000756346"/>
    </source>
</evidence>
<organism evidence="2 3">
    <name type="scientific">Microdochium trichocladiopsis</name>
    <dbReference type="NCBI Taxonomy" id="1682393"/>
    <lineage>
        <taxon>Eukaryota</taxon>
        <taxon>Fungi</taxon>
        <taxon>Dikarya</taxon>
        <taxon>Ascomycota</taxon>
        <taxon>Pezizomycotina</taxon>
        <taxon>Sordariomycetes</taxon>
        <taxon>Xylariomycetidae</taxon>
        <taxon>Xylariales</taxon>
        <taxon>Microdochiaceae</taxon>
        <taxon>Microdochium</taxon>
    </lineage>
</organism>
<feature type="chain" id="PRO_5040283124" description="Secreted protein" evidence="1">
    <location>
        <begin position="33"/>
        <end position="140"/>
    </location>
</feature>
<evidence type="ECO:0000313" key="2">
    <source>
        <dbReference type="EMBL" id="KAH7024854.1"/>
    </source>
</evidence>
<gene>
    <name evidence="2" type="ORF">B0I36DRAFT_434440</name>
</gene>
<protein>
    <recommendedName>
        <fullName evidence="4">Secreted protein</fullName>
    </recommendedName>
</protein>
<dbReference type="RefSeq" id="XP_046008402.1">
    <property type="nucleotide sequence ID" value="XM_046162706.1"/>
</dbReference>
<accession>A0A9P8XX42</accession>
<dbReference type="AlphaFoldDB" id="A0A9P8XX42"/>
<dbReference type="Proteomes" id="UP000756346">
    <property type="component" value="Unassembled WGS sequence"/>
</dbReference>
<keyword evidence="3" id="KW-1185">Reference proteome</keyword>
<dbReference type="GeneID" id="70192252"/>
<dbReference type="EMBL" id="JAGTJQ010000009">
    <property type="protein sequence ID" value="KAH7024854.1"/>
    <property type="molecule type" value="Genomic_DNA"/>
</dbReference>
<evidence type="ECO:0008006" key="4">
    <source>
        <dbReference type="Google" id="ProtNLM"/>
    </source>
</evidence>
<feature type="signal peptide" evidence="1">
    <location>
        <begin position="1"/>
        <end position="32"/>
    </location>
</feature>